<sequence>MFSDSPEYCARRDRPFSPTKVTIAELRAAIPKHLFEKNTTIGLLYVLRDIMCAVLVYKLGWLIEPATQSLVDFLYLPQVIGTFVLAPYHAWRASHHAHHKATVSIERDENYVPRTRKDYGLPPEAHAASRDYHEIFEETPIYTLARMMFMQLLGWQVYLLTDISGSPRHPTGTNHFMPTSPLFKDKDRRGIIASNLGISFMTSALYLWSKHVGVAMFVKLYLIPYILLNHWIVMLTYLHHSDPTVPMYRNSQWSFVRGATSTVDRPLLGWAGRFFFHNVSHDHISHHLFSSIPFYNQPLATAEIKKVLKDDYNYDSTNSFRSLYRTFTQCCFIEDEGDIVFYKNREGKAARVLSPDALTRPTLTAKGRYHSG</sequence>
<evidence type="ECO:0000313" key="2">
    <source>
        <dbReference type="EMBL" id="KAL0071160.1"/>
    </source>
</evidence>
<name>A0ABR3AB09_9AGAR</name>
<gene>
    <name evidence="2" type="ORF">AAF712_001720</name>
</gene>
<dbReference type="EMBL" id="JBBXMP010000004">
    <property type="protein sequence ID" value="KAL0071160.1"/>
    <property type="molecule type" value="Genomic_DNA"/>
</dbReference>
<dbReference type="Proteomes" id="UP001437256">
    <property type="component" value="Unassembled WGS sequence"/>
</dbReference>
<dbReference type="PANTHER" id="PTHR32100">
    <property type="entry name" value="OMEGA-6 FATTY ACID DESATURASE, CHLOROPLASTIC"/>
    <property type="match status" value="1"/>
</dbReference>
<dbReference type="Pfam" id="PF00487">
    <property type="entry name" value="FA_desaturase"/>
    <property type="match status" value="1"/>
</dbReference>
<organism evidence="2 3">
    <name type="scientific">Marasmius tenuissimus</name>
    <dbReference type="NCBI Taxonomy" id="585030"/>
    <lineage>
        <taxon>Eukaryota</taxon>
        <taxon>Fungi</taxon>
        <taxon>Dikarya</taxon>
        <taxon>Basidiomycota</taxon>
        <taxon>Agaricomycotina</taxon>
        <taxon>Agaricomycetes</taxon>
        <taxon>Agaricomycetidae</taxon>
        <taxon>Agaricales</taxon>
        <taxon>Marasmiineae</taxon>
        <taxon>Marasmiaceae</taxon>
        <taxon>Marasmius</taxon>
    </lineage>
</organism>
<feature type="domain" description="Fatty acid desaturase" evidence="1">
    <location>
        <begin position="78"/>
        <end position="312"/>
    </location>
</feature>
<evidence type="ECO:0000313" key="3">
    <source>
        <dbReference type="Proteomes" id="UP001437256"/>
    </source>
</evidence>
<comment type="caution">
    <text evidence="2">The sequence shown here is derived from an EMBL/GenBank/DDBJ whole genome shotgun (WGS) entry which is preliminary data.</text>
</comment>
<reference evidence="2 3" key="1">
    <citation type="submission" date="2024-05" db="EMBL/GenBank/DDBJ databases">
        <title>A draft genome resource for the thread blight pathogen Marasmius tenuissimus strain MS-2.</title>
        <authorList>
            <person name="Yulfo-Soto G.E."/>
            <person name="Baruah I.K."/>
            <person name="Amoako-Attah I."/>
            <person name="Bukari Y."/>
            <person name="Meinhardt L.W."/>
            <person name="Bailey B.A."/>
            <person name="Cohen S.P."/>
        </authorList>
    </citation>
    <scope>NUCLEOTIDE SEQUENCE [LARGE SCALE GENOMIC DNA]</scope>
    <source>
        <strain evidence="2 3">MS-2</strain>
    </source>
</reference>
<protein>
    <recommendedName>
        <fullName evidence="1">Fatty acid desaturase domain-containing protein</fullName>
    </recommendedName>
</protein>
<keyword evidence="3" id="KW-1185">Reference proteome</keyword>
<evidence type="ECO:0000259" key="1">
    <source>
        <dbReference type="Pfam" id="PF00487"/>
    </source>
</evidence>
<dbReference type="InterPro" id="IPR012171">
    <property type="entry name" value="Fatty_acid_desaturase"/>
</dbReference>
<proteinExistence type="predicted"/>
<dbReference type="InterPro" id="IPR005804">
    <property type="entry name" value="FA_desaturase_dom"/>
</dbReference>
<accession>A0ABR3AB09</accession>